<evidence type="ECO:0000313" key="1">
    <source>
        <dbReference type="EMBL" id="KAE8407326.1"/>
    </source>
</evidence>
<dbReference type="GeneID" id="43675113"/>
<protein>
    <submittedName>
        <fullName evidence="1">Uncharacterized protein</fullName>
    </submittedName>
</protein>
<accession>A0A5N7DLK8</accession>
<keyword evidence="2" id="KW-1185">Reference proteome</keyword>
<dbReference type="AlphaFoldDB" id="A0A5N7DLK8"/>
<gene>
    <name evidence="1" type="ORF">BDV37DRAFT_31195</name>
</gene>
<dbReference type="EMBL" id="ML736749">
    <property type="protein sequence ID" value="KAE8407326.1"/>
    <property type="molecule type" value="Genomic_DNA"/>
</dbReference>
<dbReference type="RefSeq" id="XP_031944645.1">
    <property type="nucleotide sequence ID" value="XM_032090422.1"/>
</dbReference>
<proteinExistence type="predicted"/>
<dbReference type="Proteomes" id="UP000325579">
    <property type="component" value="Unassembled WGS sequence"/>
</dbReference>
<organism evidence="1 2">
    <name type="scientific">Aspergillus pseudonomiae</name>
    <dbReference type="NCBI Taxonomy" id="1506151"/>
    <lineage>
        <taxon>Eukaryota</taxon>
        <taxon>Fungi</taxon>
        <taxon>Dikarya</taxon>
        <taxon>Ascomycota</taxon>
        <taxon>Pezizomycotina</taxon>
        <taxon>Eurotiomycetes</taxon>
        <taxon>Eurotiomycetidae</taxon>
        <taxon>Eurotiales</taxon>
        <taxon>Aspergillaceae</taxon>
        <taxon>Aspergillus</taxon>
        <taxon>Aspergillus subgen. Circumdati</taxon>
    </lineage>
</organism>
<name>A0A5N7DLK8_9EURO</name>
<sequence>MEPRSHLELLSYLHLCSQRSIVMGLVILDHLIAPWSNLPRLTYSINRTRWYSPSGGQDAGLQGKRKIQLPGDRSTISSIKHRLFSWMENKEPGLEHDAALNLLEVCERCLNVKGQPCLFTATLR</sequence>
<reference evidence="1 2" key="1">
    <citation type="submission" date="2019-04" db="EMBL/GenBank/DDBJ databases">
        <authorList>
            <consortium name="DOE Joint Genome Institute"/>
            <person name="Mondo S."/>
            <person name="Kjaerbolling I."/>
            <person name="Vesth T."/>
            <person name="Frisvad J.C."/>
            <person name="Nybo J.L."/>
            <person name="Theobald S."/>
            <person name="Kildgaard S."/>
            <person name="Isbrandt T."/>
            <person name="Kuo A."/>
            <person name="Sato A."/>
            <person name="Lyhne E.K."/>
            <person name="Kogle M.E."/>
            <person name="Wiebenga A."/>
            <person name="Kun R.S."/>
            <person name="Lubbers R.J."/>
            <person name="Makela M.R."/>
            <person name="Barry K."/>
            <person name="Chovatia M."/>
            <person name="Clum A."/>
            <person name="Daum C."/>
            <person name="Haridas S."/>
            <person name="He G."/>
            <person name="LaButti K."/>
            <person name="Lipzen A."/>
            <person name="Riley R."/>
            <person name="Salamov A."/>
            <person name="Simmons B.A."/>
            <person name="Magnuson J.K."/>
            <person name="Henrissat B."/>
            <person name="Mortensen U.H."/>
            <person name="Larsen T.O."/>
            <person name="Devries R.P."/>
            <person name="Grigoriev I.V."/>
            <person name="Machida M."/>
            <person name="Baker S.E."/>
            <person name="Andersen M.R."/>
            <person name="Cantor M.N."/>
            <person name="Hua S.X."/>
        </authorList>
    </citation>
    <scope>NUCLEOTIDE SEQUENCE [LARGE SCALE GENOMIC DNA]</scope>
    <source>
        <strain evidence="1 2">CBS 119388</strain>
    </source>
</reference>
<evidence type="ECO:0000313" key="2">
    <source>
        <dbReference type="Proteomes" id="UP000325579"/>
    </source>
</evidence>